<evidence type="ECO:0000313" key="3">
    <source>
        <dbReference type="Proteomes" id="UP001367676"/>
    </source>
</evidence>
<evidence type="ECO:0000256" key="1">
    <source>
        <dbReference type="SAM" id="SignalP"/>
    </source>
</evidence>
<dbReference type="EMBL" id="JBBCAQ010000003">
    <property type="protein sequence ID" value="KAK7604989.1"/>
    <property type="molecule type" value="Genomic_DNA"/>
</dbReference>
<keyword evidence="3" id="KW-1185">Reference proteome</keyword>
<keyword evidence="1" id="KW-0732">Signal</keyword>
<dbReference type="Proteomes" id="UP001367676">
    <property type="component" value="Unassembled WGS sequence"/>
</dbReference>
<sequence length="204" mass="22115">MAKYVYLCALIVAVSAYIAVVHGDATGTESPLADLFNKLQSITANVSAAGKENFEKLQENLAPLFSQLKNASEPLVANLNEKFGANSTFVAEVKKQFDQFTSKSKSVGGQTAQTPSKEARIISMSDLIEKVKEATMSRDPKIRQEVGREVKLLLQTFVAQLQTLTRTTTISPLQYTPLSMSGTFAKKLIHSFGTPLQGLGAQEA</sequence>
<gene>
    <name evidence="2" type="ORF">V9T40_006175</name>
</gene>
<evidence type="ECO:0000313" key="2">
    <source>
        <dbReference type="EMBL" id="KAK7604989.1"/>
    </source>
</evidence>
<proteinExistence type="predicted"/>
<feature type="signal peptide" evidence="1">
    <location>
        <begin position="1"/>
        <end position="23"/>
    </location>
</feature>
<organism evidence="2 3">
    <name type="scientific">Parthenolecanium corni</name>
    <dbReference type="NCBI Taxonomy" id="536013"/>
    <lineage>
        <taxon>Eukaryota</taxon>
        <taxon>Metazoa</taxon>
        <taxon>Ecdysozoa</taxon>
        <taxon>Arthropoda</taxon>
        <taxon>Hexapoda</taxon>
        <taxon>Insecta</taxon>
        <taxon>Pterygota</taxon>
        <taxon>Neoptera</taxon>
        <taxon>Paraneoptera</taxon>
        <taxon>Hemiptera</taxon>
        <taxon>Sternorrhyncha</taxon>
        <taxon>Coccoidea</taxon>
        <taxon>Coccidae</taxon>
        <taxon>Parthenolecanium</taxon>
    </lineage>
</organism>
<feature type="chain" id="PRO_5042818936" evidence="1">
    <location>
        <begin position="24"/>
        <end position="204"/>
    </location>
</feature>
<accession>A0AAN9TTG1</accession>
<dbReference type="SUPFAM" id="SSF58113">
    <property type="entry name" value="Apolipoprotein A-I"/>
    <property type="match status" value="1"/>
</dbReference>
<name>A0AAN9TTG1_9HEMI</name>
<dbReference type="AlphaFoldDB" id="A0AAN9TTG1"/>
<comment type="caution">
    <text evidence="2">The sequence shown here is derived from an EMBL/GenBank/DDBJ whole genome shotgun (WGS) entry which is preliminary data.</text>
</comment>
<protein>
    <submittedName>
        <fullName evidence="2">Uncharacterized protein</fullName>
    </submittedName>
</protein>
<reference evidence="2 3" key="1">
    <citation type="submission" date="2024-03" db="EMBL/GenBank/DDBJ databases">
        <title>Adaptation during the transition from Ophiocordyceps entomopathogen to insect associate is accompanied by gene loss and intensified selection.</title>
        <authorList>
            <person name="Ward C.M."/>
            <person name="Onetto C.A."/>
            <person name="Borneman A.R."/>
        </authorList>
    </citation>
    <scope>NUCLEOTIDE SEQUENCE [LARGE SCALE GENOMIC DNA]</scope>
    <source>
        <strain evidence="2">AWRI1</strain>
        <tissue evidence="2">Single Adult Female</tissue>
    </source>
</reference>